<reference evidence="7" key="1">
    <citation type="journal article" date="2020" name="Stud. Mycol.">
        <title>101 Dothideomycetes genomes: a test case for predicting lifestyles and emergence of pathogens.</title>
        <authorList>
            <person name="Haridas S."/>
            <person name="Albert R."/>
            <person name="Binder M."/>
            <person name="Bloem J."/>
            <person name="Labutti K."/>
            <person name="Salamov A."/>
            <person name="Andreopoulos B."/>
            <person name="Baker S."/>
            <person name="Barry K."/>
            <person name="Bills G."/>
            <person name="Bluhm B."/>
            <person name="Cannon C."/>
            <person name="Castanera R."/>
            <person name="Culley D."/>
            <person name="Daum C."/>
            <person name="Ezra D."/>
            <person name="Gonzalez J."/>
            <person name="Henrissat B."/>
            <person name="Kuo A."/>
            <person name="Liang C."/>
            <person name="Lipzen A."/>
            <person name="Lutzoni F."/>
            <person name="Magnuson J."/>
            <person name="Mondo S."/>
            <person name="Nolan M."/>
            <person name="Ohm R."/>
            <person name="Pangilinan J."/>
            <person name="Park H.-J."/>
            <person name="Ramirez L."/>
            <person name="Alfaro M."/>
            <person name="Sun H."/>
            <person name="Tritt A."/>
            <person name="Yoshinaga Y."/>
            <person name="Zwiers L.-H."/>
            <person name="Turgeon B."/>
            <person name="Goodwin S."/>
            <person name="Spatafora J."/>
            <person name="Crous P."/>
            <person name="Grigoriev I."/>
        </authorList>
    </citation>
    <scope>NUCLEOTIDE SEQUENCE</scope>
    <source>
        <strain evidence="7">CBS 101060</strain>
    </source>
</reference>
<name>A0A9P4VJF9_9PEZI</name>
<protein>
    <submittedName>
        <fullName evidence="7">SURF6-domain-containing protein</fullName>
    </submittedName>
</protein>
<dbReference type="InterPro" id="IPR029190">
    <property type="entry name" value="Rrp14/SURF6_C"/>
</dbReference>
<evidence type="ECO:0000256" key="4">
    <source>
        <dbReference type="SAM" id="MobiDB-lite"/>
    </source>
</evidence>
<dbReference type="EMBL" id="MU006111">
    <property type="protein sequence ID" value="KAF2835151.1"/>
    <property type="molecule type" value="Genomic_DNA"/>
</dbReference>
<dbReference type="GO" id="GO:0042274">
    <property type="term" value="P:ribosomal small subunit biogenesis"/>
    <property type="evidence" value="ECO:0007669"/>
    <property type="project" value="TreeGrafter"/>
</dbReference>
<evidence type="ECO:0000259" key="5">
    <source>
        <dbReference type="Pfam" id="PF04935"/>
    </source>
</evidence>
<feature type="compositionally biased region" description="Polar residues" evidence="4">
    <location>
        <begin position="355"/>
        <end position="365"/>
    </location>
</feature>
<evidence type="ECO:0000259" key="6">
    <source>
        <dbReference type="Pfam" id="PF15459"/>
    </source>
</evidence>
<feature type="compositionally biased region" description="Basic and acidic residues" evidence="4">
    <location>
        <begin position="107"/>
        <end position="118"/>
    </location>
</feature>
<feature type="compositionally biased region" description="Basic and acidic residues" evidence="4">
    <location>
        <begin position="424"/>
        <end position="435"/>
    </location>
</feature>
<comment type="subcellular location">
    <subcellularLocation>
        <location evidence="1">Nucleus</location>
    </subcellularLocation>
</comment>
<dbReference type="GO" id="GO:0005730">
    <property type="term" value="C:nucleolus"/>
    <property type="evidence" value="ECO:0007669"/>
    <property type="project" value="TreeGrafter"/>
</dbReference>
<evidence type="ECO:0000313" key="7">
    <source>
        <dbReference type="EMBL" id="KAF2835151.1"/>
    </source>
</evidence>
<feature type="compositionally biased region" description="Basic and acidic residues" evidence="4">
    <location>
        <begin position="446"/>
        <end position="505"/>
    </location>
</feature>
<feature type="compositionally biased region" description="Basic and acidic residues" evidence="4">
    <location>
        <begin position="331"/>
        <end position="349"/>
    </location>
</feature>
<gene>
    <name evidence="7" type="ORF">M501DRAFT_999446</name>
</gene>
<proteinExistence type="inferred from homology"/>
<dbReference type="Pfam" id="PF04935">
    <property type="entry name" value="SURF6"/>
    <property type="match status" value="1"/>
</dbReference>
<dbReference type="Pfam" id="PF15459">
    <property type="entry name" value="RRP14"/>
    <property type="match status" value="1"/>
</dbReference>
<evidence type="ECO:0000256" key="1">
    <source>
        <dbReference type="ARBA" id="ARBA00004123"/>
    </source>
</evidence>
<keyword evidence="8" id="KW-1185">Reference proteome</keyword>
<feature type="compositionally biased region" description="Basic and acidic residues" evidence="4">
    <location>
        <begin position="43"/>
        <end position="78"/>
    </location>
</feature>
<dbReference type="PANTHER" id="PTHR14369:SF0">
    <property type="entry name" value="SURFEIT LOCUS PROTEIN 6"/>
    <property type="match status" value="1"/>
</dbReference>
<feature type="region of interest" description="Disordered" evidence="4">
    <location>
        <begin position="28"/>
        <end position="277"/>
    </location>
</feature>
<dbReference type="GO" id="GO:0003677">
    <property type="term" value="F:DNA binding"/>
    <property type="evidence" value="ECO:0007669"/>
    <property type="project" value="TreeGrafter"/>
</dbReference>
<sequence length="531" mass="60063">MSDDLEERLNSHAKAFEGLMSLIPAKQYYGEDTSDQWQKKKQTKEQKRAAKKAKLDPTNRKSAKDILDENERKRKRELEDEDDYLESFGVEQPREGLKNPGKTNKKQKVDPSSSKDAKTTTTDSNEDERKQIKAQKRREKREQKKAQASKEQGKAQAKNAAKESTILLDIPNHKLDPQGQGMSNPLNQHDTIMNGEEISDLDVSGLVENGVEDQQSSSSTSSFNALDLSESAAPSPSSSSSIVPPADVSKKAQLLDNPEVEEKPSKPGKIPRFPNIDPEILRARLHEKIEALRAARKADGPDGRPARNRQELLDARRKKEEQRKTHKKELRKLAKEDEERAAAEAELARLRGSGSPLSTSGLFSPVNTELQTNFSFGRVAFDDGQQVDSTLSELFDPKRRKGPQDPRTALEAAKNKQARLSGLDVEKRKDIEEKNMWLNAKKRAHGERVRDDTNLLKKTLKRQEKTKMKSEREWNDRIEGVKKGQEIRQKKREENLQKRKEEKGTKGKSNKGKPKSKKPKGRPGFEGSFRG</sequence>
<dbReference type="InterPro" id="IPR029188">
    <property type="entry name" value="Rrp14_N"/>
</dbReference>
<feature type="compositionally biased region" description="Low complexity" evidence="4">
    <location>
        <begin position="216"/>
        <end position="247"/>
    </location>
</feature>
<dbReference type="AlphaFoldDB" id="A0A9P4VJF9"/>
<dbReference type="PANTHER" id="PTHR14369">
    <property type="entry name" value="SURFEIT LOCUS PROTEIN 6"/>
    <property type="match status" value="1"/>
</dbReference>
<feature type="compositionally biased region" description="Polar residues" evidence="4">
    <location>
        <begin position="180"/>
        <end position="191"/>
    </location>
</feature>
<feature type="region of interest" description="Disordered" evidence="4">
    <location>
        <begin position="391"/>
        <end position="531"/>
    </location>
</feature>
<organism evidence="7 8">
    <name type="scientific">Patellaria atrata CBS 101060</name>
    <dbReference type="NCBI Taxonomy" id="1346257"/>
    <lineage>
        <taxon>Eukaryota</taxon>
        <taxon>Fungi</taxon>
        <taxon>Dikarya</taxon>
        <taxon>Ascomycota</taxon>
        <taxon>Pezizomycotina</taxon>
        <taxon>Dothideomycetes</taxon>
        <taxon>Dothideomycetes incertae sedis</taxon>
        <taxon>Patellariales</taxon>
        <taxon>Patellariaceae</taxon>
        <taxon>Patellaria</taxon>
    </lineage>
</organism>
<evidence type="ECO:0000256" key="2">
    <source>
        <dbReference type="ARBA" id="ARBA00005904"/>
    </source>
</evidence>
<dbReference type="InterPro" id="IPR007019">
    <property type="entry name" value="SURF6"/>
</dbReference>
<dbReference type="Proteomes" id="UP000799429">
    <property type="component" value="Unassembled WGS sequence"/>
</dbReference>
<dbReference type="GO" id="GO:0003723">
    <property type="term" value="F:RNA binding"/>
    <property type="evidence" value="ECO:0007669"/>
    <property type="project" value="TreeGrafter"/>
</dbReference>
<dbReference type="GO" id="GO:0042273">
    <property type="term" value="P:ribosomal large subunit biogenesis"/>
    <property type="evidence" value="ECO:0007669"/>
    <property type="project" value="TreeGrafter"/>
</dbReference>
<comment type="caution">
    <text evidence="7">The sequence shown here is derived from an EMBL/GenBank/DDBJ whole genome shotgun (WGS) entry which is preliminary data.</text>
</comment>
<comment type="similarity">
    <text evidence="2">Belongs to the SURF6 family.</text>
</comment>
<feature type="non-terminal residue" evidence="7">
    <location>
        <position position="531"/>
    </location>
</feature>
<evidence type="ECO:0000256" key="3">
    <source>
        <dbReference type="ARBA" id="ARBA00023242"/>
    </source>
</evidence>
<feature type="domain" description="Ribosomal RNA-processing protein 14 N-terminal" evidence="6">
    <location>
        <begin position="8"/>
        <end position="58"/>
    </location>
</feature>
<evidence type="ECO:0000313" key="8">
    <source>
        <dbReference type="Proteomes" id="UP000799429"/>
    </source>
</evidence>
<feature type="compositionally biased region" description="Basic residues" evidence="4">
    <location>
        <begin position="506"/>
        <end position="521"/>
    </location>
</feature>
<feature type="compositionally biased region" description="Basic and acidic residues" evidence="4">
    <location>
        <begin position="292"/>
        <end position="323"/>
    </location>
</feature>
<feature type="region of interest" description="Disordered" evidence="4">
    <location>
        <begin position="292"/>
        <end position="365"/>
    </location>
</feature>
<accession>A0A9P4VJF9</accession>
<keyword evidence="3" id="KW-0539">Nucleus</keyword>
<dbReference type="OrthoDB" id="444809at2759"/>
<feature type="domain" description="Ribosomal RNA-processing protein 14/surfeit locus protein 6 C-terminal" evidence="5">
    <location>
        <begin position="310"/>
        <end position="508"/>
    </location>
</feature>